<evidence type="ECO:0000256" key="5">
    <source>
        <dbReference type="PROSITE-ProRule" id="PRU10015"/>
    </source>
</evidence>
<accession>A0A0R1KUL1</accession>
<dbReference type="OrthoDB" id="9804590at2"/>
<protein>
    <submittedName>
        <fullName evidence="7">RNA methyltransferase, TrmA family</fullName>
    </submittedName>
</protein>
<dbReference type="Pfam" id="PF05958">
    <property type="entry name" value="tRNA_U5-meth_tr"/>
    <property type="match status" value="1"/>
</dbReference>
<feature type="domain" description="TRAM" evidence="6">
    <location>
        <begin position="9"/>
        <end position="67"/>
    </location>
</feature>
<keyword evidence="3 4" id="KW-0949">S-adenosyl-L-methionine</keyword>
<comment type="caution">
    <text evidence="7">The sequence shown here is derived from an EMBL/GenBank/DDBJ whole genome shotgun (WGS) entry which is preliminary data.</text>
</comment>
<dbReference type="InterPro" id="IPR029063">
    <property type="entry name" value="SAM-dependent_MTases_sf"/>
</dbReference>
<dbReference type="FunFam" id="2.40.50.1070:FF:000003">
    <property type="entry name" value="23S rRNA (Uracil-5-)-methyltransferase RumA"/>
    <property type="match status" value="1"/>
</dbReference>
<feature type="binding site" evidence="4">
    <location>
        <position position="323"/>
    </location>
    <ligand>
        <name>S-adenosyl-L-methionine</name>
        <dbReference type="ChEBI" id="CHEBI:59789"/>
    </ligand>
</feature>
<evidence type="ECO:0000259" key="6">
    <source>
        <dbReference type="PROSITE" id="PS50926"/>
    </source>
</evidence>
<dbReference type="Gene3D" id="2.40.50.1070">
    <property type="match status" value="1"/>
</dbReference>
<dbReference type="PANTHER" id="PTHR11061">
    <property type="entry name" value="RNA M5U METHYLTRANSFERASE"/>
    <property type="match status" value="1"/>
</dbReference>
<feature type="active site" description="Nucleophile" evidence="4">
    <location>
        <position position="419"/>
    </location>
</feature>
<evidence type="ECO:0000313" key="8">
    <source>
        <dbReference type="Proteomes" id="UP000051581"/>
    </source>
</evidence>
<dbReference type="InterPro" id="IPR030390">
    <property type="entry name" value="MeTrfase_TrmA_AS"/>
</dbReference>
<dbReference type="PROSITE" id="PS01230">
    <property type="entry name" value="TRMA_1"/>
    <property type="match status" value="1"/>
</dbReference>
<keyword evidence="8" id="KW-1185">Reference proteome</keyword>
<gene>
    <name evidence="7" type="ORF">FD17_GL001507</name>
</gene>
<dbReference type="InterPro" id="IPR002792">
    <property type="entry name" value="TRAM_dom"/>
</dbReference>
<evidence type="ECO:0000313" key="7">
    <source>
        <dbReference type="EMBL" id="KRK87045.1"/>
    </source>
</evidence>
<dbReference type="SUPFAM" id="SSF50249">
    <property type="entry name" value="Nucleic acid-binding proteins"/>
    <property type="match status" value="1"/>
</dbReference>
<dbReference type="AlphaFoldDB" id="A0A0R1KUL1"/>
<dbReference type="GO" id="GO:0070475">
    <property type="term" value="P:rRNA base methylation"/>
    <property type="evidence" value="ECO:0007669"/>
    <property type="project" value="TreeGrafter"/>
</dbReference>
<feature type="binding site" evidence="4">
    <location>
        <position position="392"/>
    </location>
    <ligand>
        <name>S-adenosyl-L-methionine</name>
        <dbReference type="ChEBI" id="CHEBI:59789"/>
    </ligand>
</feature>
<dbReference type="Gene3D" id="3.40.50.150">
    <property type="entry name" value="Vaccinia Virus protein VP39"/>
    <property type="match status" value="1"/>
</dbReference>
<sequence>MYNDNNNVHVDEGEQLTIDIKRLGINGEGIGYYERKLVFVPGALPTEKVIVEVTDDLNNFIRAKLVEILTKSKDRIQPVDDYANDVGGFELENLTYPKQLEFKRDVIRQSLEKYQPTGYRRFKLLPTIGMDDPTHYRNKATFQIRKDTDGNTIAGLYKARSHDVVDLKTSALQYPLTMKVMRAIVAMIDELGIPAYDEEKNAGIIKTVVVRAAIATDQVQVTFITQSKKLLKKHQLLERIKADLPEVVSVMQNVNPGKTSLIWGDEMIHLAGRETITEVLNGLKFDLSARAFLQANPEMTSTLYDEAFKALDLKGNEKLVDAYSGVGTIGLSVAKQVREVRGMDTIADAVQDANANSVRNGIFNCLYEVGEAEELLPEWIDDGWTPTALIVDPPRTGLADSLIDTILDIVPKKFVYISCNPSTLAQDLVKLTEKYNVEYIQSVDLMPQTSRCECVVKFKKK</sequence>
<evidence type="ECO:0000256" key="2">
    <source>
        <dbReference type="ARBA" id="ARBA00022679"/>
    </source>
</evidence>
<dbReference type="PATRIC" id="fig|1423808.3.peg.1528"/>
<feature type="binding site" evidence="4">
    <location>
        <position position="294"/>
    </location>
    <ligand>
        <name>S-adenosyl-L-methionine</name>
        <dbReference type="ChEBI" id="CHEBI:59789"/>
    </ligand>
</feature>
<keyword evidence="1 4" id="KW-0489">Methyltransferase</keyword>
<organism evidence="7 8">
    <name type="scientific">Lentilactobacillus sunkii DSM 19904</name>
    <dbReference type="NCBI Taxonomy" id="1423808"/>
    <lineage>
        <taxon>Bacteria</taxon>
        <taxon>Bacillati</taxon>
        <taxon>Bacillota</taxon>
        <taxon>Bacilli</taxon>
        <taxon>Lactobacillales</taxon>
        <taxon>Lactobacillaceae</taxon>
        <taxon>Lentilactobacillus</taxon>
    </lineage>
</organism>
<evidence type="ECO:0000256" key="4">
    <source>
        <dbReference type="PROSITE-ProRule" id="PRU01024"/>
    </source>
</evidence>
<evidence type="ECO:0000256" key="1">
    <source>
        <dbReference type="ARBA" id="ARBA00022603"/>
    </source>
</evidence>
<feature type="binding site" evidence="4">
    <location>
        <position position="344"/>
    </location>
    <ligand>
        <name>S-adenosyl-L-methionine</name>
        <dbReference type="ChEBI" id="CHEBI:59789"/>
    </ligand>
</feature>
<dbReference type="InterPro" id="IPR012340">
    <property type="entry name" value="NA-bd_OB-fold"/>
</dbReference>
<evidence type="ECO:0000256" key="3">
    <source>
        <dbReference type="ARBA" id="ARBA00022691"/>
    </source>
</evidence>
<dbReference type="NCBIfam" id="TIGR00479">
    <property type="entry name" value="rumA"/>
    <property type="match status" value="1"/>
</dbReference>
<dbReference type="Gene3D" id="2.40.50.140">
    <property type="entry name" value="Nucleic acid-binding proteins"/>
    <property type="match status" value="1"/>
</dbReference>
<keyword evidence="2 4" id="KW-0808">Transferase</keyword>
<dbReference type="PANTHER" id="PTHR11061:SF45">
    <property type="match status" value="1"/>
</dbReference>
<dbReference type="PROSITE" id="PS51687">
    <property type="entry name" value="SAM_MT_RNA_M5U"/>
    <property type="match status" value="1"/>
</dbReference>
<feature type="active site" evidence="5">
    <location>
        <position position="419"/>
    </location>
</feature>
<reference evidence="7 8" key="1">
    <citation type="journal article" date="2015" name="Genome Announc.">
        <title>Expanding the biotechnology potential of lactobacilli through comparative genomics of 213 strains and associated genera.</title>
        <authorList>
            <person name="Sun Z."/>
            <person name="Harris H.M."/>
            <person name="McCann A."/>
            <person name="Guo C."/>
            <person name="Argimon S."/>
            <person name="Zhang W."/>
            <person name="Yang X."/>
            <person name="Jeffery I.B."/>
            <person name="Cooney J.C."/>
            <person name="Kagawa T.F."/>
            <person name="Liu W."/>
            <person name="Song Y."/>
            <person name="Salvetti E."/>
            <person name="Wrobel A."/>
            <person name="Rasinkangas P."/>
            <person name="Parkhill J."/>
            <person name="Rea M.C."/>
            <person name="O'Sullivan O."/>
            <person name="Ritari J."/>
            <person name="Douillard F.P."/>
            <person name="Paul Ross R."/>
            <person name="Yang R."/>
            <person name="Briner A.E."/>
            <person name="Felis G.E."/>
            <person name="de Vos W.M."/>
            <person name="Barrangou R."/>
            <person name="Klaenhammer T.R."/>
            <person name="Caufield P.W."/>
            <person name="Cui Y."/>
            <person name="Zhang H."/>
            <person name="O'Toole P.W."/>
        </authorList>
    </citation>
    <scope>NUCLEOTIDE SEQUENCE [LARGE SCALE GENOMIC DNA]</scope>
    <source>
        <strain evidence="7 8">DSM 19904</strain>
    </source>
</reference>
<proteinExistence type="inferred from homology"/>
<dbReference type="SUPFAM" id="SSF53335">
    <property type="entry name" value="S-adenosyl-L-methionine-dependent methyltransferases"/>
    <property type="match status" value="1"/>
</dbReference>
<dbReference type="Pfam" id="PF01938">
    <property type="entry name" value="TRAM"/>
    <property type="match status" value="1"/>
</dbReference>
<name>A0A0R1KUL1_9LACO</name>
<dbReference type="InterPro" id="IPR010280">
    <property type="entry name" value="U5_MeTrfase_fam"/>
</dbReference>
<comment type="similarity">
    <text evidence="4">Belongs to the class I-like SAM-binding methyltransferase superfamily. RNA M5U methyltransferase family.</text>
</comment>
<dbReference type="RefSeq" id="WP_057826305.1">
    <property type="nucleotide sequence ID" value="NZ_AZEA01000027.1"/>
</dbReference>
<dbReference type="PROSITE" id="PS50926">
    <property type="entry name" value="TRAM"/>
    <property type="match status" value="1"/>
</dbReference>
<dbReference type="GO" id="GO:0070041">
    <property type="term" value="F:rRNA (uridine-C5-)-methyltransferase activity"/>
    <property type="evidence" value="ECO:0007669"/>
    <property type="project" value="TreeGrafter"/>
</dbReference>
<dbReference type="Proteomes" id="UP000051581">
    <property type="component" value="Unassembled WGS sequence"/>
</dbReference>
<dbReference type="EMBL" id="AZEA01000027">
    <property type="protein sequence ID" value="KRK87045.1"/>
    <property type="molecule type" value="Genomic_DNA"/>
</dbReference>